<name>A0ABZ1JPC8_9ACTN</name>
<keyword evidence="1" id="KW-0645">Protease</keyword>
<dbReference type="InterPro" id="IPR018766">
    <property type="entry name" value="Zinicin_2"/>
</dbReference>
<reference evidence="1" key="1">
    <citation type="submission" date="2022-10" db="EMBL/GenBank/DDBJ databases">
        <title>The complete genomes of actinobacterial strains from the NBC collection.</title>
        <authorList>
            <person name="Joergensen T.S."/>
            <person name="Alvarez Arevalo M."/>
            <person name="Sterndorff E.B."/>
            <person name="Faurdal D."/>
            <person name="Vuksanovic O."/>
            <person name="Mourched A.-S."/>
            <person name="Charusanti P."/>
            <person name="Shaw S."/>
            <person name="Blin K."/>
            <person name="Weber T."/>
        </authorList>
    </citation>
    <scope>NUCLEOTIDE SEQUENCE</scope>
    <source>
        <strain evidence="1">NBC_00189</strain>
    </source>
</reference>
<dbReference type="Proteomes" id="UP001432166">
    <property type="component" value="Chromosome"/>
</dbReference>
<proteinExistence type="predicted"/>
<accession>A0ABZ1JPC8</accession>
<keyword evidence="1" id="KW-0482">Metalloprotease</keyword>
<sequence length="281" mass="31381">MQPVVRQNAGPEFDELADRLSAIADVTGPLIETVTELRLPDPAVIHLMTFDNWKKAHELRSEQRLSDEAAQFDIGIMGKLKAQHHRSLQLAMRFNFWPMMAGEAVDLVPCHPELVIVPEALRHAGLLHNDPALHKLVAHEGTHLAQYAANGGGIWDDQESFFRQERGVADRVYAFLLEGHAYWADAQITTKIFGAPVTTGEASPDASETWRKLASSPFPQETKANLLRSTEAVAQIIDDVGLDVFNQVWTQPDLLPTAADCEQPETWRRRFEHGPRQASSL</sequence>
<dbReference type="Pfam" id="PF10103">
    <property type="entry name" value="Zincin_2"/>
    <property type="match status" value="1"/>
</dbReference>
<keyword evidence="1" id="KW-0378">Hydrolase</keyword>
<gene>
    <name evidence="1" type="ORF">OG288_37330</name>
</gene>
<evidence type="ECO:0000313" key="2">
    <source>
        <dbReference type="Proteomes" id="UP001432166"/>
    </source>
</evidence>
<organism evidence="1 2">
    <name type="scientific">Streptomyces tauricus</name>
    <dbReference type="NCBI Taxonomy" id="68274"/>
    <lineage>
        <taxon>Bacteria</taxon>
        <taxon>Bacillati</taxon>
        <taxon>Actinomycetota</taxon>
        <taxon>Actinomycetes</taxon>
        <taxon>Kitasatosporales</taxon>
        <taxon>Streptomycetaceae</taxon>
        <taxon>Streptomyces</taxon>
        <taxon>Streptomyces aurantiacus group</taxon>
    </lineage>
</organism>
<keyword evidence="2" id="KW-1185">Reference proteome</keyword>
<evidence type="ECO:0000313" key="1">
    <source>
        <dbReference type="EMBL" id="WTP53492.1"/>
    </source>
</evidence>
<dbReference type="GO" id="GO:0008237">
    <property type="term" value="F:metallopeptidase activity"/>
    <property type="evidence" value="ECO:0007669"/>
    <property type="project" value="UniProtKB-KW"/>
</dbReference>
<dbReference type="EMBL" id="CP108133">
    <property type="protein sequence ID" value="WTP53492.1"/>
    <property type="molecule type" value="Genomic_DNA"/>
</dbReference>
<dbReference type="SUPFAM" id="SSF55486">
    <property type="entry name" value="Metalloproteases ('zincins'), catalytic domain"/>
    <property type="match status" value="1"/>
</dbReference>
<protein>
    <submittedName>
        <fullName evidence="1">Zinc-dependent metalloprotease</fullName>
    </submittedName>
</protein>
<dbReference type="RefSeq" id="WP_328939278.1">
    <property type="nucleotide sequence ID" value="NZ_CP108133.1"/>
</dbReference>